<dbReference type="InterPro" id="IPR000468">
    <property type="entry name" value="Barstar"/>
</dbReference>
<dbReference type="OrthoDB" id="5295683at2"/>
<reference evidence="3 4" key="1">
    <citation type="submission" date="2019-07" db="EMBL/GenBank/DDBJ databases">
        <title>Qingshengfaniella alkalisoli gen. nov., sp. nov., isolated from saline soil.</title>
        <authorList>
            <person name="Xu L."/>
            <person name="Huang X.-X."/>
            <person name="Sun J.-Q."/>
        </authorList>
    </citation>
    <scope>NUCLEOTIDE SEQUENCE [LARGE SCALE GENOMIC DNA]</scope>
    <source>
        <strain evidence="3 4">DSM 27279</strain>
    </source>
</reference>
<dbReference type="EMBL" id="VLTJ01000011">
    <property type="protein sequence ID" value="TSH97028.1"/>
    <property type="molecule type" value="Genomic_DNA"/>
</dbReference>
<dbReference type="Pfam" id="PF01337">
    <property type="entry name" value="Barstar"/>
    <property type="match status" value="1"/>
</dbReference>
<evidence type="ECO:0000259" key="2">
    <source>
        <dbReference type="Pfam" id="PF01337"/>
    </source>
</evidence>
<dbReference type="InterPro" id="IPR035905">
    <property type="entry name" value="Barstar-like_sf"/>
</dbReference>
<organism evidence="3 4">
    <name type="scientific">Verticiella sediminum</name>
    <dbReference type="NCBI Taxonomy" id="1247510"/>
    <lineage>
        <taxon>Bacteria</taxon>
        <taxon>Pseudomonadati</taxon>
        <taxon>Pseudomonadota</taxon>
        <taxon>Betaproteobacteria</taxon>
        <taxon>Burkholderiales</taxon>
        <taxon>Alcaligenaceae</taxon>
        <taxon>Verticiella</taxon>
    </lineage>
</organism>
<sequence>MMTSTHDSLQEEIRKGGQVQAAEDALAGAAGALGYAVFPVDCARAKSKSAVLRAIATAVDFPEFFGGNLDALLDCLTATVLDQPGPGALLLLKDINGGEPALAEHLEDIMTTFADAAEYVRDNGKVLAYARL</sequence>
<evidence type="ECO:0000256" key="1">
    <source>
        <dbReference type="ARBA" id="ARBA00006845"/>
    </source>
</evidence>
<evidence type="ECO:0000313" key="3">
    <source>
        <dbReference type="EMBL" id="TSH97028.1"/>
    </source>
</evidence>
<dbReference type="Proteomes" id="UP000318405">
    <property type="component" value="Unassembled WGS sequence"/>
</dbReference>
<dbReference type="AlphaFoldDB" id="A0A556AVP8"/>
<feature type="domain" description="Barstar (barnase inhibitor)" evidence="2">
    <location>
        <begin position="36"/>
        <end position="127"/>
    </location>
</feature>
<keyword evidence="4" id="KW-1185">Reference proteome</keyword>
<comment type="caution">
    <text evidence="3">The sequence shown here is derived from an EMBL/GenBank/DDBJ whole genome shotgun (WGS) entry which is preliminary data.</text>
</comment>
<evidence type="ECO:0000313" key="4">
    <source>
        <dbReference type="Proteomes" id="UP000318405"/>
    </source>
</evidence>
<accession>A0A556AVP8</accession>
<comment type="similarity">
    <text evidence="1">Belongs to the barstar family.</text>
</comment>
<dbReference type="Gene3D" id="3.30.370.10">
    <property type="entry name" value="Barstar-like"/>
    <property type="match status" value="1"/>
</dbReference>
<proteinExistence type="inferred from homology"/>
<gene>
    <name evidence="3" type="ORF">FOZ76_06815</name>
</gene>
<dbReference type="SUPFAM" id="SSF52038">
    <property type="entry name" value="Barstar-related"/>
    <property type="match status" value="1"/>
</dbReference>
<name>A0A556AVP8_9BURK</name>
<protein>
    <submittedName>
        <fullName evidence="3">Barstar family protein</fullName>
    </submittedName>
</protein>